<name>A0A453MIJ9_AEGTS</name>
<dbReference type="Proteomes" id="UP000015105">
    <property type="component" value="Chromosome 5D"/>
</dbReference>
<keyword evidence="3" id="KW-1185">Reference proteome</keyword>
<organism evidence="2 3">
    <name type="scientific">Aegilops tauschii subsp. strangulata</name>
    <name type="common">Goatgrass</name>
    <dbReference type="NCBI Taxonomy" id="200361"/>
    <lineage>
        <taxon>Eukaryota</taxon>
        <taxon>Viridiplantae</taxon>
        <taxon>Streptophyta</taxon>
        <taxon>Embryophyta</taxon>
        <taxon>Tracheophyta</taxon>
        <taxon>Spermatophyta</taxon>
        <taxon>Magnoliopsida</taxon>
        <taxon>Liliopsida</taxon>
        <taxon>Poales</taxon>
        <taxon>Poaceae</taxon>
        <taxon>BOP clade</taxon>
        <taxon>Pooideae</taxon>
        <taxon>Triticodae</taxon>
        <taxon>Triticeae</taxon>
        <taxon>Triticinae</taxon>
        <taxon>Aegilops</taxon>
    </lineage>
</organism>
<feature type="compositionally biased region" description="Pro residues" evidence="1">
    <location>
        <begin position="10"/>
        <end position="23"/>
    </location>
</feature>
<feature type="compositionally biased region" description="Basic and acidic residues" evidence="1">
    <location>
        <begin position="44"/>
        <end position="56"/>
    </location>
</feature>
<dbReference type="Gene3D" id="2.20.70.30">
    <property type="entry name" value="Nascent polypeptide-associated complex domain"/>
    <property type="match status" value="1"/>
</dbReference>
<feature type="compositionally biased region" description="Basic residues" evidence="1">
    <location>
        <begin position="94"/>
        <end position="111"/>
    </location>
</feature>
<reference evidence="2" key="4">
    <citation type="submission" date="2019-03" db="UniProtKB">
        <authorList>
            <consortium name="EnsemblPlants"/>
        </authorList>
    </citation>
    <scope>IDENTIFICATION</scope>
</reference>
<feature type="region of interest" description="Disordered" evidence="1">
    <location>
        <begin position="1"/>
        <end position="118"/>
    </location>
</feature>
<evidence type="ECO:0008006" key="4">
    <source>
        <dbReference type="Google" id="ProtNLM"/>
    </source>
</evidence>
<dbReference type="STRING" id="200361.A0A453MIJ9"/>
<evidence type="ECO:0000256" key="1">
    <source>
        <dbReference type="SAM" id="MobiDB-lite"/>
    </source>
</evidence>
<evidence type="ECO:0000313" key="2">
    <source>
        <dbReference type="EnsemblPlants" id="AET5Gv21196800.2"/>
    </source>
</evidence>
<dbReference type="Gramene" id="AET5Gv21196800.2">
    <property type="protein sequence ID" value="AET5Gv21196800.2"/>
    <property type="gene ID" value="AET5Gv21196800"/>
</dbReference>
<reference evidence="2" key="3">
    <citation type="journal article" date="2017" name="Nature">
        <title>Genome sequence of the progenitor of the wheat D genome Aegilops tauschii.</title>
        <authorList>
            <person name="Luo M.C."/>
            <person name="Gu Y.Q."/>
            <person name="Puiu D."/>
            <person name="Wang H."/>
            <person name="Twardziok S.O."/>
            <person name="Deal K.R."/>
            <person name="Huo N."/>
            <person name="Zhu T."/>
            <person name="Wang L."/>
            <person name="Wang Y."/>
            <person name="McGuire P.E."/>
            <person name="Liu S."/>
            <person name="Long H."/>
            <person name="Ramasamy R.K."/>
            <person name="Rodriguez J.C."/>
            <person name="Van S.L."/>
            <person name="Yuan L."/>
            <person name="Wang Z."/>
            <person name="Xia Z."/>
            <person name="Xiao L."/>
            <person name="Anderson O.D."/>
            <person name="Ouyang S."/>
            <person name="Liang Y."/>
            <person name="Zimin A.V."/>
            <person name="Pertea G."/>
            <person name="Qi P."/>
            <person name="Bennetzen J.L."/>
            <person name="Dai X."/>
            <person name="Dawson M.W."/>
            <person name="Muller H.G."/>
            <person name="Kugler K."/>
            <person name="Rivarola-Duarte L."/>
            <person name="Spannagl M."/>
            <person name="Mayer K.F.X."/>
            <person name="Lu F.H."/>
            <person name="Bevan M.W."/>
            <person name="Leroy P."/>
            <person name="Li P."/>
            <person name="You F.M."/>
            <person name="Sun Q."/>
            <person name="Liu Z."/>
            <person name="Lyons E."/>
            <person name="Wicker T."/>
            <person name="Salzberg S.L."/>
            <person name="Devos K.M."/>
            <person name="Dvorak J."/>
        </authorList>
    </citation>
    <scope>NUCLEOTIDE SEQUENCE [LARGE SCALE GENOMIC DNA]</scope>
    <source>
        <strain evidence="2">cv. AL8/78</strain>
    </source>
</reference>
<proteinExistence type="predicted"/>
<dbReference type="PANTHER" id="PTHR10351">
    <property type="entry name" value="TRANSCRIPTION FACTOR BTF3 FAMILY MEMBER"/>
    <property type="match status" value="1"/>
</dbReference>
<reference evidence="3" key="2">
    <citation type="journal article" date="2017" name="Nat. Plants">
        <title>The Aegilops tauschii genome reveals multiple impacts of transposons.</title>
        <authorList>
            <person name="Zhao G."/>
            <person name="Zou C."/>
            <person name="Li K."/>
            <person name="Wang K."/>
            <person name="Li T."/>
            <person name="Gao L."/>
            <person name="Zhang X."/>
            <person name="Wang H."/>
            <person name="Yang Z."/>
            <person name="Liu X."/>
            <person name="Jiang W."/>
            <person name="Mao L."/>
            <person name="Kong X."/>
            <person name="Jiao Y."/>
            <person name="Jia J."/>
        </authorList>
    </citation>
    <scope>NUCLEOTIDE SEQUENCE [LARGE SCALE GENOMIC DNA]</scope>
    <source>
        <strain evidence="3">cv. AL8/78</strain>
    </source>
</reference>
<dbReference type="EnsemblPlants" id="AET5Gv21196800.2">
    <property type="protein sequence ID" value="AET5Gv21196800.2"/>
    <property type="gene ID" value="AET5Gv21196800"/>
</dbReference>
<accession>A0A453MIJ9</accession>
<dbReference type="InterPro" id="IPR039370">
    <property type="entry name" value="BTF3"/>
</dbReference>
<evidence type="ECO:0000313" key="3">
    <source>
        <dbReference type="Proteomes" id="UP000015105"/>
    </source>
</evidence>
<dbReference type="InterPro" id="IPR038187">
    <property type="entry name" value="NAC_A/B_dom_sf"/>
</dbReference>
<sequence>IIHPQNLRDSPPPPPQPLLPPSLPAARSSPTARRRRRRDPPAPARDEQGEAHEDGRRRPHRRQGHRAPEEEGGAQDGDHGRQAAAEHAQEGGRQHHPRHRGGQHLQGRPRHPVPQPQRVQASIAANTWVVSGTPQTKKLQDVLPSIINQLGPDNMEHLKRIAEEMQKQVAAAGAIQPKEENDDDVPELVPGETFEEVAQETKA</sequence>
<reference evidence="3" key="1">
    <citation type="journal article" date="2014" name="Science">
        <title>Ancient hybridizations among the ancestral genomes of bread wheat.</title>
        <authorList>
            <consortium name="International Wheat Genome Sequencing Consortium,"/>
            <person name="Marcussen T."/>
            <person name="Sandve S.R."/>
            <person name="Heier L."/>
            <person name="Spannagl M."/>
            <person name="Pfeifer M."/>
            <person name="Jakobsen K.S."/>
            <person name="Wulff B.B."/>
            <person name="Steuernagel B."/>
            <person name="Mayer K.F."/>
            <person name="Olsen O.A."/>
        </authorList>
    </citation>
    <scope>NUCLEOTIDE SEQUENCE [LARGE SCALE GENOMIC DNA]</scope>
    <source>
        <strain evidence="3">cv. AL8/78</strain>
    </source>
</reference>
<protein>
    <recommendedName>
        <fullName evidence="4">Nascent polypeptide-associated complex subunit beta</fullName>
    </recommendedName>
</protein>
<reference evidence="2" key="5">
    <citation type="journal article" date="2021" name="G3 (Bethesda)">
        <title>Aegilops tauschii genome assembly Aet v5.0 features greater sequence contiguity and improved annotation.</title>
        <authorList>
            <person name="Wang L."/>
            <person name="Zhu T."/>
            <person name="Rodriguez J.C."/>
            <person name="Deal K.R."/>
            <person name="Dubcovsky J."/>
            <person name="McGuire P.E."/>
            <person name="Lux T."/>
            <person name="Spannagl M."/>
            <person name="Mayer K.F.X."/>
            <person name="Baldrich P."/>
            <person name="Meyers B.C."/>
            <person name="Huo N."/>
            <person name="Gu Y.Q."/>
            <person name="Zhou H."/>
            <person name="Devos K.M."/>
            <person name="Bennetzen J.L."/>
            <person name="Unver T."/>
            <person name="Budak H."/>
            <person name="Gulick P.J."/>
            <person name="Galiba G."/>
            <person name="Kalapos B."/>
            <person name="Nelson D.R."/>
            <person name="Li P."/>
            <person name="You F.M."/>
            <person name="Luo M.C."/>
            <person name="Dvorak J."/>
        </authorList>
    </citation>
    <scope>NUCLEOTIDE SEQUENCE [LARGE SCALE GENOMIC DNA]</scope>
    <source>
        <strain evidence="2">cv. AL8/78</strain>
    </source>
</reference>
<dbReference type="AlphaFoldDB" id="A0A453MIJ9"/>